<dbReference type="Proteomes" id="UP000690515">
    <property type="component" value="Unassembled WGS sequence"/>
</dbReference>
<evidence type="ECO:0000259" key="1">
    <source>
        <dbReference type="PROSITE" id="PS51782"/>
    </source>
</evidence>
<protein>
    <submittedName>
        <fullName evidence="2">LysM peptidoglycan-binding domain-containing protein</fullName>
    </submittedName>
</protein>
<sequence>MSSDKIYRIQPGDTLATIALKNGVSVEDLRQANPGITDD</sequence>
<accession>A0ABS5ZK19</accession>
<organism evidence="2 3">
    <name type="scientific">Zooshikella harenae</name>
    <dbReference type="NCBI Taxonomy" id="2827238"/>
    <lineage>
        <taxon>Bacteria</taxon>
        <taxon>Pseudomonadati</taxon>
        <taxon>Pseudomonadota</taxon>
        <taxon>Gammaproteobacteria</taxon>
        <taxon>Oceanospirillales</taxon>
        <taxon>Zooshikellaceae</taxon>
        <taxon>Zooshikella</taxon>
    </lineage>
</organism>
<proteinExistence type="predicted"/>
<feature type="domain" description="LysM" evidence="1">
    <location>
        <begin position="5"/>
        <end position="39"/>
    </location>
</feature>
<dbReference type="Gene3D" id="3.10.350.10">
    <property type="entry name" value="LysM domain"/>
    <property type="match status" value="1"/>
</dbReference>
<dbReference type="SUPFAM" id="SSF54106">
    <property type="entry name" value="LysM domain"/>
    <property type="match status" value="1"/>
</dbReference>
<evidence type="ECO:0000313" key="2">
    <source>
        <dbReference type="EMBL" id="MBU2714426.1"/>
    </source>
</evidence>
<dbReference type="PROSITE" id="PS51782">
    <property type="entry name" value="LYSM"/>
    <property type="match status" value="1"/>
</dbReference>
<keyword evidence="3" id="KW-1185">Reference proteome</keyword>
<dbReference type="CDD" id="cd00118">
    <property type="entry name" value="LysM"/>
    <property type="match status" value="1"/>
</dbReference>
<dbReference type="EMBL" id="JAGSOY010000273">
    <property type="protein sequence ID" value="MBU2714426.1"/>
    <property type="molecule type" value="Genomic_DNA"/>
</dbReference>
<dbReference type="RefSeq" id="WP_215822677.1">
    <property type="nucleotide sequence ID" value="NZ_JAGSOY010000273.1"/>
</dbReference>
<feature type="non-terminal residue" evidence="2">
    <location>
        <position position="39"/>
    </location>
</feature>
<comment type="caution">
    <text evidence="2">The sequence shown here is derived from an EMBL/GenBank/DDBJ whole genome shotgun (WGS) entry which is preliminary data.</text>
</comment>
<reference evidence="2 3" key="1">
    <citation type="submission" date="2021-04" db="EMBL/GenBank/DDBJ databases">
        <authorList>
            <person name="Pira H."/>
            <person name="Risdian C."/>
            <person name="Wink J."/>
        </authorList>
    </citation>
    <scope>NUCLEOTIDE SEQUENCE [LARGE SCALE GENOMIC DNA]</scope>
    <source>
        <strain evidence="2 3">WH53</strain>
    </source>
</reference>
<dbReference type="Pfam" id="PF01476">
    <property type="entry name" value="LysM"/>
    <property type="match status" value="1"/>
</dbReference>
<gene>
    <name evidence="2" type="ORF">KCG35_25580</name>
</gene>
<evidence type="ECO:0000313" key="3">
    <source>
        <dbReference type="Proteomes" id="UP000690515"/>
    </source>
</evidence>
<dbReference type="InterPro" id="IPR036779">
    <property type="entry name" value="LysM_dom_sf"/>
</dbReference>
<name>A0ABS5ZK19_9GAMM</name>
<dbReference type="InterPro" id="IPR018392">
    <property type="entry name" value="LysM"/>
</dbReference>